<dbReference type="AlphaFoldDB" id="A0A428PTR4"/>
<sequence length="162" mass="17985">MRLRLAQSLDIPLESLNFSPETGLLIWEGMNNEIVEAVEKGTIPMVLKQAQPNPSSHSVIQQQGIAFELILVATGTIDSRVTTAQDLGVAWQKGPLSDGFLQSLPSLRDDVDILARLIDIPRGAWDIFGQKFASFMESRVFKQQESLLEILDRILDELDPVA</sequence>
<dbReference type="Proteomes" id="UP000288168">
    <property type="component" value="Unassembled WGS sequence"/>
</dbReference>
<evidence type="ECO:0000313" key="1">
    <source>
        <dbReference type="EMBL" id="RSL56286.1"/>
    </source>
</evidence>
<accession>A0A428PTR4</accession>
<reference evidence="1 2" key="1">
    <citation type="submission" date="2017-06" db="EMBL/GenBank/DDBJ databases">
        <title>Comparative genomic analysis of Ambrosia Fusariam Clade fungi.</title>
        <authorList>
            <person name="Stajich J.E."/>
            <person name="Carrillo J."/>
            <person name="Kijimoto T."/>
            <person name="Eskalen A."/>
            <person name="O'Donnell K."/>
            <person name="Kasson M."/>
        </authorList>
    </citation>
    <scope>NUCLEOTIDE SEQUENCE [LARGE SCALE GENOMIC DNA]</scope>
    <source>
        <strain evidence="1 2">NRRL62584</strain>
    </source>
</reference>
<name>A0A428PTR4_9HYPO</name>
<organism evidence="1 2">
    <name type="scientific">Fusarium duplospermum</name>
    <dbReference type="NCBI Taxonomy" id="1325734"/>
    <lineage>
        <taxon>Eukaryota</taxon>
        <taxon>Fungi</taxon>
        <taxon>Dikarya</taxon>
        <taxon>Ascomycota</taxon>
        <taxon>Pezizomycotina</taxon>
        <taxon>Sordariomycetes</taxon>
        <taxon>Hypocreomycetidae</taxon>
        <taxon>Hypocreales</taxon>
        <taxon>Nectriaceae</taxon>
        <taxon>Fusarium</taxon>
        <taxon>Fusarium solani species complex</taxon>
    </lineage>
</organism>
<protein>
    <submittedName>
        <fullName evidence="1">Uncharacterized protein</fullName>
    </submittedName>
</protein>
<comment type="caution">
    <text evidence="1">The sequence shown here is derived from an EMBL/GenBank/DDBJ whole genome shotgun (WGS) entry which is preliminary data.</text>
</comment>
<dbReference type="OrthoDB" id="10475190at2759"/>
<dbReference type="EMBL" id="NKCI01000093">
    <property type="protein sequence ID" value="RSL56286.1"/>
    <property type="molecule type" value="Genomic_DNA"/>
</dbReference>
<gene>
    <name evidence="1" type="ORF">CEP54_008926</name>
</gene>
<evidence type="ECO:0000313" key="2">
    <source>
        <dbReference type="Proteomes" id="UP000288168"/>
    </source>
</evidence>
<keyword evidence="2" id="KW-1185">Reference proteome</keyword>
<proteinExistence type="predicted"/>